<dbReference type="PANTHER" id="PTHR11999">
    <property type="entry name" value="GROUP II PYRIDOXAL-5-PHOSPHATE DECARBOXYLASE"/>
    <property type="match status" value="1"/>
</dbReference>
<evidence type="ECO:0000256" key="3">
    <source>
        <dbReference type="ARBA" id="ARBA00022898"/>
    </source>
</evidence>
<dbReference type="AlphaFoldDB" id="A0A937FZU1"/>
<evidence type="ECO:0000256" key="5">
    <source>
        <dbReference type="PIRSR" id="PIRSR602129-50"/>
    </source>
</evidence>
<comment type="cofactor">
    <cofactor evidence="1 5 6">
        <name>pyridoxal 5'-phosphate</name>
        <dbReference type="ChEBI" id="CHEBI:597326"/>
    </cofactor>
</comment>
<proteinExistence type="inferred from homology"/>
<dbReference type="Pfam" id="PF00282">
    <property type="entry name" value="Pyridoxal_deC"/>
    <property type="match status" value="1"/>
</dbReference>
<dbReference type="InterPro" id="IPR015424">
    <property type="entry name" value="PyrdxlP-dep_Trfase"/>
</dbReference>
<dbReference type="GO" id="GO:0030170">
    <property type="term" value="F:pyridoxal phosphate binding"/>
    <property type="evidence" value="ECO:0007669"/>
    <property type="project" value="InterPro"/>
</dbReference>
<evidence type="ECO:0000256" key="2">
    <source>
        <dbReference type="ARBA" id="ARBA00022793"/>
    </source>
</evidence>
<feature type="modified residue" description="N6-(pyridoxal phosphate)lysine" evidence="5">
    <location>
        <position position="305"/>
    </location>
</feature>
<protein>
    <submittedName>
        <fullName evidence="7">Aminotransferase class V-fold PLP-dependent enzyme</fullName>
    </submittedName>
</protein>
<dbReference type="PANTHER" id="PTHR11999:SF70">
    <property type="entry name" value="MIP05841P"/>
    <property type="match status" value="1"/>
</dbReference>
<evidence type="ECO:0000313" key="8">
    <source>
        <dbReference type="Proteomes" id="UP000614216"/>
    </source>
</evidence>
<evidence type="ECO:0000256" key="6">
    <source>
        <dbReference type="RuleBase" id="RU000382"/>
    </source>
</evidence>
<dbReference type="InterPro" id="IPR015421">
    <property type="entry name" value="PyrdxlP-dep_Trfase_major"/>
</dbReference>
<keyword evidence="8" id="KW-1185">Reference proteome</keyword>
<dbReference type="Gene3D" id="3.40.640.10">
    <property type="entry name" value="Type I PLP-dependent aspartate aminotransferase-like (Major domain)"/>
    <property type="match status" value="1"/>
</dbReference>
<keyword evidence="7" id="KW-0808">Transferase</keyword>
<keyword evidence="3 5" id="KW-0663">Pyridoxal phosphate</keyword>
<evidence type="ECO:0000256" key="4">
    <source>
        <dbReference type="ARBA" id="ARBA00023239"/>
    </source>
</evidence>
<gene>
    <name evidence="7" type="ORF">JMN32_13810</name>
</gene>
<comment type="similarity">
    <text evidence="6">Belongs to the group II decarboxylase family.</text>
</comment>
<dbReference type="InterPro" id="IPR002129">
    <property type="entry name" value="PyrdxlP-dep_de-COase"/>
</dbReference>
<keyword evidence="4 6" id="KW-0456">Lyase</keyword>
<dbReference type="RefSeq" id="WP_202856928.1">
    <property type="nucleotide sequence ID" value="NZ_JAEUGD010000043.1"/>
</dbReference>
<dbReference type="EMBL" id="JAEUGD010000043">
    <property type="protein sequence ID" value="MBL6447390.1"/>
    <property type="molecule type" value="Genomic_DNA"/>
</dbReference>
<keyword evidence="2" id="KW-0210">Decarboxylase</keyword>
<comment type="caution">
    <text evidence="7">The sequence shown here is derived from an EMBL/GenBank/DDBJ whole genome shotgun (WGS) entry which is preliminary data.</text>
</comment>
<dbReference type="GO" id="GO:0008483">
    <property type="term" value="F:transaminase activity"/>
    <property type="evidence" value="ECO:0007669"/>
    <property type="project" value="UniProtKB-KW"/>
</dbReference>
<dbReference type="GO" id="GO:0019752">
    <property type="term" value="P:carboxylic acid metabolic process"/>
    <property type="evidence" value="ECO:0007669"/>
    <property type="project" value="InterPro"/>
</dbReference>
<dbReference type="GO" id="GO:0016831">
    <property type="term" value="F:carboxy-lyase activity"/>
    <property type="evidence" value="ECO:0007669"/>
    <property type="project" value="UniProtKB-KW"/>
</dbReference>
<evidence type="ECO:0000313" key="7">
    <source>
        <dbReference type="EMBL" id="MBL6447390.1"/>
    </source>
</evidence>
<evidence type="ECO:0000256" key="1">
    <source>
        <dbReference type="ARBA" id="ARBA00001933"/>
    </source>
</evidence>
<keyword evidence="7" id="KW-0032">Aminotransferase</keyword>
<dbReference type="GO" id="GO:0005737">
    <property type="term" value="C:cytoplasm"/>
    <property type="evidence" value="ECO:0007669"/>
    <property type="project" value="TreeGrafter"/>
</dbReference>
<name>A0A937FZU1_9BACT</name>
<organism evidence="7 8">
    <name type="scientific">Fulvivirga marina</name>
    <dbReference type="NCBI Taxonomy" id="2494733"/>
    <lineage>
        <taxon>Bacteria</taxon>
        <taxon>Pseudomonadati</taxon>
        <taxon>Bacteroidota</taxon>
        <taxon>Cytophagia</taxon>
        <taxon>Cytophagales</taxon>
        <taxon>Fulvivirgaceae</taxon>
        <taxon>Fulvivirga</taxon>
    </lineage>
</organism>
<dbReference type="Proteomes" id="UP000614216">
    <property type="component" value="Unassembled WGS sequence"/>
</dbReference>
<dbReference type="SUPFAM" id="SSF53383">
    <property type="entry name" value="PLP-dependent transferases"/>
    <property type="match status" value="1"/>
</dbReference>
<dbReference type="InterPro" id="IPR010977">
    <property type="entry name" value="Aromatic_deC"/>
</dbReference>
<sequence>MRDQIKAYEEQAKAIEPNAEQRCTLREAIVNYTEQFLENIHDLEKIPAFQVHDTGIDLTKQPISDNPIELEKAIELIAKSVDREGLNPASGGHFGYIPGGGIYSSSLGDYWADITNRYAGVFFANSGAVRMENHLINWMKELVGYPESALGNLASGGSIANLTAIVAARDTADIRAHNISRHVIYLSKQAHHCINKAIHIAGLKECQVRHISLNDRFKMDMDALKETIAFDIKNGLKPWLLVGSAGTTDTGAIDPLNDMAQIAQKHEMWFHIDAAYGGFFMLTDYGKRQFHGIERSDSLVMDPHKGLFLPYGIGVVIVKNGEALRNSFTYKASYMQDISSLADECFSRINETF</sequence>
<reference evidence="7" key="1">
    <citation type="submission" date="2021-01" db="EMBL/GenBank/DDBJ databases">
        <title>Fulvivirga kasyanovii gen. nov., sp nov., a novel member of the phylum Bacteroidetes isolated from seawater in a mussel farm.</title>
        <authorList>
            <person name="Zhao L.-H."/>
            <person name="Wang Z.-J."/>
        </authorList>
    </citation>
    <scope>NUCLEOTIDE SEQUENCE</scope>
    <source>
        <strain evidence="7">29W222</strain>
    </source>
</reference>
<accession>A0A937FZU1</accession>